<reference evidence="3" key="1">
    <citation type="submission" date="2024-07" db="EMBL/GenBank/DDBJ databases">
        <title>Complete genome sequences of cellulolytic bacteria, Kitasatospora sp. CMC57 and Streptomyces sp. CMC78, isolated from Japanese agricultural soil.</title>
        <authorList>
            <person name="Hashimoto T."/>
            <person name="Ito M."/>
            <person name="Iwamoto M."/>
            <person name="Fukahori D."/>
            <person name="Shoda T."/>
            <person name="Sakoda M."/>
            <person name="Morohoshi T."/>
            <person name="Mitsuboshi M."/>
            <person name="Nishizawa T."/>
        </authorList>
    </citation>
    <scope>NUCLEOTIDE SEQUENCE</scope>
    <source>
        <strain evidence="3">CMC57</strain>
    </source>
</reference>
<keyword evidence="2" id="KW-0812">Transmembrane</keyword>
<accession>A0AB33K1R1</accession>
<sequence length="136" mass="14368">MDAAEERVSGAPAAYLSLVVATVGFTLTFWAWNLVAPPAGEFDRTRRMPSFARSLLVAVPVPASASHAGHPSEQRDGHRGRGRRPGQVRTAAGEGAVPQHGGQLLDRLHAAVRPGARVGCVCAALRMRSVRPDTPS</sequence>
<proteinExistence type="predicted"/>
<protein>
    <submittedName>
        <fullName evidence="3">Uncharacterized protein</fullName>
    </submittedName>
</protein>
<feature type="compositionally biased region" description="Basic and acidic residues" evidence="1">
    <location>
        <begin position="70"/>
        <end position="79"/>
    </location>
</feature>
<gene>
    <name evidence="3" type="ORF">KCMC57_38070</name>
</gene>
<dbReference type="AlphaFoldDB" id="A0AB33K1R1"/>
<feature type="transmembrane region" description="Helical" evidence="2">
    <location>
        <begin position="12"/>
        <end position="36"/>
    </location>
</feature>
<evidence type="ECO:0000256" key="1">
    <source>
        <dbReference type="SAM" id="MobiDB-lite"/>
    </source>
</evidence>
<evidence type="ECO:0000313" key="3">
    <source>
        <dbReference type="EMBL" id="BFP47439.1"/>
    </source>
</evidence>
<name>A0AB33K1R1_9ACTN</name>
<organism evidence="3">
    <name type="scientific">Kitasatospora sp. CMC57</name>
    <dbReference type="NCBI Taxonomy" id="3231513"/>
    <lineage>
        <taxon>Bacteria</taxon>
        <taxon>Bacillati</taxon>
        <taxon>Actinomycetota</taxon>
        <taxon>Actinomycetes</taxon>
        <taxon>Kitasatosporales</taxon>
        <taxon>Streptomycetaceae</taxon>
        <taxon>Kitasatospora</taxon>
    </lineage>
</organism>
<dbReference type="EMBL" id="AP035881">
    <property type="protein sequence ID" value="BFP47439.1"/>
    <property type="molecule type" value="Genomic_DNA"/>
</dbReference>
<feature type="region of interest" description="Disordered" evidence="1">
    <location>
        <begin position="62"/>
        <end position="100"/>
    </location>
</feature>
<keyword evidence="2" id="KW-0472">Membrane</keyword>
<keyword evidence="2" id="KW-1133">Transmembrane helix</keyword>
<evidence type="ECO:0000256" key="2">
    <source>
        <dbReference type="SAM" id="Phobius"/>
    </source>
</evidence>